<dbReference type="InterPro" id="IPR053745">
    <property type="entry name" value="Viral_Tail_Comp_sf"/>
</dbReference>
<evidence type="ECO:0000313" key="2">
    <source>
        <dbReference type="Proteomes" id="UP000093451"/>
    </source>
</evidence>
<evidence type="ECO:0000313" key="1">
    <source>
        <dbReference type="EMBL" id="OCJ38032.1"/>
    </source>
</evidence>
<dbReference type="EMBL" id="LXKT01000013">
    <property type="protein sequence ID" value="OCJ38032.1"/>
    <property type="molecule type" value="Genomic_DNA"/>
</dbReference>
<gene>
    <name evidence="1" type="ORF">A6U91_07530</name>
</gene>
<protein>
    <recommendedName>
        <fullName evidence="3">DUF3168 domain-containing protein</fullName>
    </recommendedName>
</protein>
<reference evidence="1 2" key="1">
    <citation type="journal article" date="2016" name="PeerJ">
        <title>Gall-ID: tools for genotyping gall-causing phytopathogenic bacteria.</title>
        <authorList>
            <person name="Davis E.W.II."/>
            <person name="Weisberg A.J."/>
            <person name="Tabima J.F."/>
            <person name="Grunwald N.J."/>
            <person name="Chang J.H."/>
        </authorList>
    </citation>
    <scope>NUCLEOTIDE SEQUENCE [LARGE SCALE GENOMIC DNA]</scope>
    <source>
        <strain evidence="1 2">N2/73</strain>
    </source>
</reference>
<organism evidence="1 2">
    <name type="scientific">Agrobacterium tumefaciens</name>
    <dbReference type="NCBI Taxonomy" id="358"/>
    <lineage>
        <taxon>Bacteria</taxon>
        <taxon>Pseudomonadati</taxon>
        <taxon>Pseudomonadota</taxon>
        <taxon>Alphaproteobacteria</taxon>
        <taxon>Hyphomicrobiales</taxon>
        <taxon>Rhizobiaceae</taxon>
        <taxon>Rhizobium/Agrobacterium group</taxon>
        <taxon>Agrobacterium</taxon>
        <taxon>Agrobacterium tumefaciens complex</taxon>
    </lineage>
</organism>
<comment type="caution">
    <text evidence="1">The sequence shown here is derived from an EMBL/GenBank/DDBJ whole genome shotgun (WGS) entry which is preliminary data.</text>
</comment>
<dbReference type="InterPro" id="IPR021508">
    <property type="entry name" value="Gp17-like"/>
</dbReference>
<dbReference type="RefSeq" id="WP_065687949.1">
    <property type="nucleotide sequence ID" value="NZ_LXKT01000013.1"/>
</dbReference>
<sequence>MTPELALQKALRSRLSSSGDVVALVPAASILDRSERPNPRPSIIIGEGQSVDEGESIARTLTRIYTDLHIWVEEPSTEISKRISGAVRKAIHSANLQLDTGFHCADCRVRGSRFLRDPDGKTSHAVVTVDALVQEAS</sequence>
<proteinExistence type="predicted"/>
<dbReference type="Proteomes" id="UP000093451">
    <property type="component" value="Unassembled WGS sequence"/>
</dbReference>
<evidence type="ECO:0008006" key="3">
    <source>
        <dbReference type="Google" id="ProtNLM"/>
    </source>
</evidence>
<dbReference type="Gene3D" id="3.30.2000.30">
    <property type="match status" value="1"/>
</dbReference>
<dbReference type="AlphaFoldDB" id="A0AB36EJF2"/>
<dbReference type="Pfam" id="PF11367">
    <property type="entry name" value="Tail_completion_gp17"/>
    <property type="match status" value="1"/>
</dbReference>
<accession>A0AB36EJF2</accession>
<name>A0AB36EJF2_AGRTU</name>